<keyword evidence="7 10" id="KW-1133">Transmembrane helix</keyword>
<proteinExistence type="inferred from homology"/>
<evidence type="ECO:0000256" key="10">
    <source>
        <dbReference type="SAM" id="Phobius"/>
    </source>
</evidence>
<dbReference type="RefSeq" id="WP_330482605.1">
    <property type="nucleotide sequence ID" value="NZ_JAZBJZ010000014.1"/>
</dbReference>
<organism evidence="12 13">
    <name type="scientific">Tumidithrix elongata BACA0141</name>
    <dbReference type="NCBI Taxonomy" id="2716417"/>
    <lineage>
        <taxon>Bacteria</taxon>
        <taxon>Bacillati</taxon>
        <taxon>Cyanobacteriota</taxon>
        <taxon>Cyanophyceae</taxon>
        <taxon>Pseudanabaenales</taxon>
        <taxon>Pseudanabaenaceae</taxon>
        <taxon>Tumidithrix</taxon>
        <taxon>Tumidithrix elongata</taxon>
    </lineage>
</organism>
<evidence type="ECO:0000259" key="11">
    <source>
        <dbReference type="Pfam" id="PF02163"/>
    </source>
</evidence>
<feature type="transmembrane region" description="Helical" evidence="10">
    <location>
        <begin position="283"/>
        <end position="303"/>
    </location>
</feature>
<evidence type="ECO:0000256" key="2">
    <source>
        <dbReference type="ARBA" id="ARBA00004141"/>
    </source>
</evidence>
<feature type="domain" description="Peptidase M50" evidence="11">
    <location>
        <begin position="309"/>
        <end position="381"/>
    </location>
</feature>
<keyword evidence="5" id="KW-0677">Repeat</keyword>
<evidence type="ECO:0000256" key="1">
    <source>
        <dbReference type="ARBA" id="ARBA00001947"/>
    </source>
</evidence>
<dbReference type="InterPro" id="IPR011990">
    <property type="entry name" value="TPR-like_helical_dom_sf"/>
</dbReference>
<dbReference type="PROSITE" id="PS50005">
    <property type="entry name" value="TPR"/>
    <property type="match status" value="4"/>
</dbReference>
<name>A0AAW9PVC1_9CYAN</name>
<keyword evidence="4 10" id="KW-0812">Transmembrane</keyword>
<dbReference type="Pfam" id="PF13432">
    <property type="entry name" value="TPR_16"/>
    <property type="match status" value="1"/>
</dbReference>
<feature type="repeat" description="TPR" evidence="9">
    <location>
        <begin position="817"/>
        <end position="850"/>
    </location>
</feature>
<dbReference type="SMART" id="SM00028">
    <property type="entry name" value="TPR"/>
    <property type="match status" value="6"/>
</dbReference>
<comment type="similarity">
    <text evidence="3">Belongs to the peptidase M50B family.</text>
</comment>
<dbReference type="SUPFAM" id="SSF48452">
    <property type="entry name" value="TPR-like"/>
    <property type="match status" value="1"/>
</dbReference>
<dbReference type="EMBL" id="JAZBJZ010000014">
    <property type="protein sequence ID" value="MEE3716178.1"/>
    <property type="molecule type" value="Genomic_DNA"/>
</dbReference>
<feature type="transmembrane region" description="Helical" evidence="10">
    <location>
        <begin position="394"/>
        <end position="410"/>
    </location>
</feature>
<dbReference type="PANTHER" id="PTHR44858:SF1">
    <property type="entry name" value="UDP-N-ACETYLGLUCOSAMINE--PEPTIDE N-ACETYLGLUCOSAMINYLTRANSFERASE SPINDLY-RELATED"/>
    <property type="match status" value="1"/>
</dbReference>
<feature type="repeat" description="TPR" evidence="9">
    <location>
        <begin position="783"/>
        <end position="816"/>
    </location>
</feature>
<dbReference type="PROSITE" id="PS50293">
    <property type="entry name" value="TPR_REGION"/>
    <property type="match status" value="1"/>
</dbReference>
<evidence type="ECO:0000256" key="3">
    <source>
        <dbReference type="ARBA" id="ARBA00007931"/>
    </source>
</evidence>
<dbReference type="Pfam" id="PF00515">
    <property type="entry name" value="TPR_1"/>
    <property type="match status" value="1"/>
</dbReference>
<gene>
    <name evidence="12" type="ORF">V2H45_05395</name>
</gene>
<evidence type="ECO:0000256" key="7">
    <source>
        <dbReference type="ARBA" id="ARBA00022989"/>
    </source>
</evidence>
<feature type="transmembrane region" description="Helical" evidence="10">
    <location>
        <begin position="360"/>
        <end position="382"/>
    </location>
</feature>
<evidence type="ECO:0000256" key="5">
    <source>
        <dbReference type="ARBA" id="ARBA00022737"/>
    </source>
</evidence>
<dbReference type="Gene3D" id="1.25.40.10">
    <property type="entry name" value="Tetratricopeptide repeat domain"/>
    <property type="match status" value="4"/>
</dbReference>
<evidence type="ECO:0000256" key="4">
    <source>
        <dbReference type="ARBA" id="ARBA00022692"/>
    </source>
</evidence>
<comment type="subcellular location">
    <subcellularLocation>
        <location evidence="2">Membrane</location>
        <topology evidence="2">Multi-pass membrane protein</topology>
    </subcellularLocation>
</comment>
<sequence length="886" mass="100242">MNSWILYGLAVYALLIGSNYLIVYQRLLKIVLQYSSYEQIQAEEVPPTFIEVFQIQIAELEAMGFEFLTYLKLSPSIPLSPNPTYGVLLCHPEYHTYAEVYFRHLADPANLFDVELYNRFDDGTTLLTMNGKAYGLIGDIPDTTVWDPYAVSMEYQWQSHCDKVREIGKPSRTLAIAEYVEDLGIRGKRYIDRLLERQQISLVPDKKKTQASSQPRFQLNWKFAWHHAIKLRNGNGKAAAMLKKRAELAKENPSLRVKVPIELEIEGFDRMQQVEQGSIKRGFGIWIFVGSLVLSLISFLPWFPNASRLLVLVAVLFFHEAGHWLAMRLCGYTNTSVFFIPLFGAAATGRKHDASVTEQFIVLLAGPLPGLLIGLGLAFGLSQGAIYPQWLTEAMWMAIGLNFANLLPIYPLDGGRIVDLLMFSRYPFTDVIFKVLAVALFLFIAVMDRTGGSLIGAIGVVVALSIPNSWRSARLVASIRKQEQSQKESDLSTQSKTRNKAQNPTQQELLAQIYDAMRSLKFSDLPFYKRYNLAKGSLQRVQNVRSRRFTRFGLGIVYLICLLGMPIAAIAKFGNALIPYAELGEFKKAKQQANRYQKKIYEQKLSLANQILATNPKDRKAYIDRGNAKLFIQDYKSAIADYTKAIELNPQDGDGYVLRGSAWISLKDDRNALKDFDEAIRLNPKNLLAYEGRIQLFYGQQKFPEALKAIDDLLRIDPNNIDAYDMRGSLRQMLGDSAGAQQDTKTAVLLSKQQGTDEPTQKSFLLSKIETANALIKGDPTDRKAYLDRGEAYRQLKQFQPALDDFSQAIALYPKDPTVYLQRGRTYITTKDNDKAIKDAERILAIDPQNIEAYGLRSQAKKNSGDEEGFKADIQKVIEIRKQLYQ</sequence>
<evidence type="ECO:0000313" key="12">
    <source>
        <dbReference type="EMBL" id="MEE3716178.1"/>
    </source>
</evidence>
<dbReference type="InterPro" id="IPR008915">
    <property type="entry name" value="Peptidase_M50"/>
</dbReference>
<dbReference type="GO" id="GO:0009279">
    <property type="term" value="C:cell outer membrane"/>
    <property type="evidence" value="ECO:0007669"/>
    <property type="project" value="TreeGrafter"/>
</dbReference>
<feature type="transmembrane region" description="Helical" evidence="10">
    <location>
        <begin position="552"/>
        <end position="571"/>
    </location>
</feature>
<feature type="transmembrane region" description="Helical" evidence="10">
    <location>
        <begin position="6"/>
        <end position="24"/>
    </location>
</feature>
<evidence type="ECO:0000313" key="13">
    <source>
        <dbReference type="Proteomes" id="UP001333818"/>
    </source>
</evidence>
<feature type="transmembrane region" description="Helical" evidence="10">
    <location>
        <begin position="431"/>
        <end position="447"/>
    </location>
</feature>
<evidence type="ECO:0000256" key="6">
    <source>
        <dbReference type="ARBA" id="ARBA00022803"/>
    </source>
</evidence>
<feature type="repeat" description="TPR" evidence="9">
    <location>
        <begin position="619"/>
        <end position="652"/>
    </location>
</feature>
<dbReference type="InterPro" id="IPR019734">
    <property type="entry name" value="TPR_rpt"/>
</dbReference>
<dbReference type="AlphaFoldDB" id="A0AAW9PVC1"/>
<feature type="transmembrane region" description="Helical" evidence="10">
    <location>
        <begin position="453"/>
        <end position="470"/>
    </location>
</feature>
<comment type="caution">
    <text evidence="12">The sequence shown here is derived from an EMBL/GenBank/DDBJ whole genome shotgun (WGS) entry which is preliminary data.</text>
</comment>
<protein>
    <submittedName>
        <fullName evidence="12">Tetratricopeptide repeat protein</fullName>
    </submittedName>
</protein>
<reference evidence="12" key="1">
    <citation type="submission" date="2024-01" db="EMBL/GenBank/DDBJ databases">
        <title>Bank of Algae and Cyanobacteria of the Azores (BACA) strain genomes.</title>
        <authorList>
            <person name="Luz R."/>
            <person name="Cordeiro R."/>
            <person name="Fonseca A."/>
            <person name="Goncalves V."/>
        </authorList>
    </citation>
    <scope>NUCLEOTIDE SEQUENCE</scope>
    <source>
        <strain evidence="12">BACA0141</strain>
    </source>
</reference>
<comment type="cofactor">
    <cofactor evidence="1">
        <name>Zn(2+)</name>
        <dbReference type="ChEBI" id="CHEBI:29105"/>
    </cofactor>
</comment>
<dbReference type="GO" id="GO:0046813">
    <property type="term" value="P:receptor-mediated virion attachment to host cell"/>
    <property type="evidence" value="ECO:0007669"/>
    <property type="project" value="TreeGrafter"/>
</dbReference>
<evidence type="ECO:0000256" key="8">
    <source>
        <dbReference type="ARBA" id="ARBA00023136"/>
    </source>
</evidence>
<dbReference type="PANTHER" id="PTHR44858">
    <property type="entry name" value="TETRATRICOPEPTIDE REPEAT PROTEIN 6"/>
    <property type="match status" value="1"/>
</dbReference>
<dbReference type="InterPro" id="IPR050498">
    <property type="entry name" value="Ycf3"/>
</dbReference>
<keyword evidence="13" id="KW-1185">Reference proteome</keyword>
<feature type="repeat" description="TPR" evidence="9">
    <location>
        <begin position="653"/>
        <end position="686"/>
    </location>
</feature>
<dbReference type="Pfam" id="PF02163">
    <property type="entry name" value="Peptidase_M50"/>
    <property type="match status" value="1"/>
</dbReference>
<dbReference type="Pfam" id="PF13181">
    <property type="entry name" value="TPR_8"/>
    <property type="match status" value="2"/>
</dbReference>
<keyword evidence="8 10" id="KW-0472">Membrane</keyword>
<feature type="transmembrane region" description="Helical" evidence="10">
    <location>
        <begin position="323"/>
        <end position="348"/>
    </location>
</feature>
<dbReference type="GO" id="GO:0006508">
    <property type="term" value="P:proteolysis"/>
    <property type="evidence" value="ECO:0007669"/>
    <property type="project" value="InterPro"/>
</dbReference>
<dbReference type="Proteomes" id="UP001333818">
    <property type="component" value="Unassembled WGS sequence"/>
</dbReference>
<accession>A0AAW9PVC1</accession>
<keyword evidence="6 9" id="KW-0802">TPR repeat</keyword>
<evidence type="ECO:0000256" key="9">
    <source>
        <dbReference type="PROSITE-ProRule" id="PRU00339"/>
    </source>
</evidence>